<accession>A0A0A2LCH9</accession>
<dbReference type="EMBL" id="JQGA01000228">
    <property type="protein sequence ID" value="KGO76901.1"/>
    <property type="molecule type" value="Genomic_DNA"/>
</dbReference>
<sequence length="463" mass="50887">MLTSFLFVAGALAARVQPQQFDPSAYAAEDIIERDFAIIGGGAAGTYAAISLADQNKTFAVVEVTDRLGGNTRTFHDEATGTSFDIGVQLHDNVTVVRDFFKRLNSPLAPFKPTDFGNPKYYDFTKKVALTNHTRPNIEGDYVAVLNKYPFLDDLNNLPENVPKELLLTWPEFAKKQNLSSGSAEAGMLWPSTPGNPLDTTALAIFNDGNHIELAEYSGAAVRSATHYNSQIYDNALAELKEHVLLKSSIIAAHRGSSRKDGVLLVAETPSGRKLIKAKQLIIAMPPVLDNTKYFGLDQHEHSILSKLSGKHFYAGVVNNTGLDAGVAYTNVGQNTPYHVASLPGVVEIAGSASPGYFFYWYNSVDHQTQEEIEEATRSTIKWLQSESGIEAVEPTFQEFVDFSPFHLSPPTSDIADGWYGKMKGLQGHRNTWYISSLFVVGSTQIWNNTRNMLPEIIDASRS</sequence>
<dbReference type="Gene3D" id="3.30.70.1990">
    <property type="match status" value="1"/>
</dbReference>
<dbReference type="HOGENOM" id="CLU_028280_0_0_1"/>
<dbReference type="Gene3D" id="3.50.50.60">
    <property type="entry name" value="FAD/NAD(P)-binding domain"/>
    <property type="match status" value="1"/>
</dbReference>
<keyword evidence="3" id="KW-1185">Reference proteome</keyword>
<evidence type="ECO:0000313" key="2">
    <source>
        <dbReference type="EMBL" id="KGO76901.1"/>
    </source>
</evidence>
<evidence type="ECO:0000313" key="3">
    <source>
        <dbReference type="Proteomes" id="UP000030104"/>
    </source>
</evidence>
<proteinExistence type="predicted"/>
<gene>
    <name evidence="2" type="ORF">PITC_005280</name>
</gene>
<dbReference type="OMA" id="YGHYYAG"/>
<organism evidence="2 3">
    <name type="scientific">Penicillium italicum</name>
    <name type="common">Blue mold</name>
    <dbReference type="NCBI Taxonomy" id="40296"/>
    <lineage>
        <taxon>Eukaryota</taxon>
        <taxon>Fungi</taxon>
        <taxon>Dikarya</taxon>
        <taxon>Ascomycota</taxon>
        <taxon>Pezizomycotina</taxon>
        <taxon>Eurotiomycetes</taxon>
        <taxon>Eurotiomycetidae</taxon>
        <taxon>Eurotiales</taxon>
        <taxon>Aspergillaceae</taxon>
        <taxon>Penicillium</taxon>
    </lineage>
</organism>
<evidence type="ECO:0000256" key="1">
    <source>
        <dbReference type="SAM" id="SignalP"/>
    </source>
</evidence>
<dbReference type="Gene3D" id="1.10.405.20">
    <property type="match status" value="1"/>
</dbReference>
<dbReference type="PhylomeDB" id="A0A0A2LCH9"/>
<feature type="signal peptide" evidence="1">
    <location>
        <begin position="1"/>
        <end position="18"/>
    </location>
</feature>
<dbReference type="InterPro" id="IPR036188">
    <property type="entry name" value="FAD/NAD-bd_sf"/>
</dbReference>
<name>A0A0A2LCH9_PENIT</name>
<comment type="caution">
    <text evidence="2">The sequence shown here is derived from an EMBL/GenBank/DDBJ whole genome shotgun (WGS) entry which is preliminary data.</text>
</comment>
<protein>
    <submittedName>
        <fullName evidence="2">Uncharacterized protein</fullName>
    </submittedName>
</protein>
<keyword evidence="1" id="KW-0732">Signal</keyword>
<feature type="chain" id="PRO_5001990907" evidence="1">
    <location>
        <begin position="19"/>
        <end position="463"/>
    </location>
</feature>
<dbReference type="SUPFAM" id="SSF51905">
    <property type="entry name" value="FAD/NAD(P)-binding domain"/>
    <property type="match status" value="1"/>
</dbReference>
<reference evidence="2 3" key="1">
    <citation type="journal article" date="2015" name="Mol. Plant Microbe Interact.">
        <title>Genome, transcriptome, and functional analyses of Penicillium expansum provide new insights into secondary metabolism and pathogenicity.</title>
        <authorList>
            <person name="Ballester A.R."/>
            <person name="Marcet-Houben M."/>
            <person name="Levin E."/>
            <person name="Sela N."/>
            <person name="Selma-Lazaro C."/>
            <person name="Carmona L."/>
            <person name="Wisniewski M."/>
            <person name="Droby S."/>
            <person name="Gonzalez-Candelas L."/>
            <person name="Gabaldon T."/>
        </authorList>
    </citation>
    <scope>NUCLEOTIDE SEQUENCE [LARGE SCALE GENOMIC DNA]</scope>
    <source>
        <strain evidence="2 3">PHI-1</strain>
    </source>
</reference>
<dbReference type="Pfam" id="PF13450">
    <property type="entry name" value="NAD_binding_8"/>
    <property type="match status" value="1"/>
</dbReference>
<dbReference type="AlphaFoldDB" id="A0A0A2LCH9"/>
<dbReference type="FunFam" id="3.30.70.1990:FF:000001">
    <property type="entry name" value="Amine oxidase, flavin-containing superfamily"/>
    <property type="match status" value="1"/>
</dbReference>
<dbReference type="Proteomes" id="UP000030104">
    <property type="component" value="Unassembled WGS sequence"/>
</dbReference>
<dbReference type="OrthoDB" id="68575at2759"/>